<sequence length="136" mass="15551">QRCDGVGTWMLKHVRYQEWLRGTSRTLWIHGILGSGKSILASTIIEHLETTRTGSACLLIFFDYLKKELQTPHKIVIDLLKQLMLQHPDLSEPVRCLHRTFASLSTPPTTSDLLNVIHSECQRFDDVRLVVDGLDE</sequence>
<keyword evidence="4" id="KW-1185">Reference proteome</keyword>
<protein>
    <recommendedName>
        <fullName evidence="2">Nephrocystin 3-like N-terminal domain-containing protein</fullName>
    </recommendedName>
</protein>
<feature type="non-terminal residue" evidence="3">
    <location>
        <position position="136"/>
    </location>
</feature>
<evidence type="ECO:0000313" key="3">
    <source>
        <dbReference type="EMBL" id="KAF1967387.1"/>
    </source>
</evidence>
<evidence type="ECO:0000313" key="4">
    <source>
        <dbReference type="Proteomes" id="UP000800036"/>
    </source>
</evidence>
<feature type="non-terminal residue" evidence="3">
    <location>
        <position position="1"/>
    </location>
</feature>
<dbReference type="EMBL" id="ML976733">
    <property type="protein sequence ID" value="KAF1967387.1"/>
    <property type="molecule type" value="Genomic_DNA"/>
</dbReference>
<dbReference type="Gene3D" id="3.40.50.300">
    <property type="entry name" value="P-loop containing nucleotide triphosphate hydrolases"/>
    <property type="match status" value="1"/>
</dbReference>
<dbReference type="SUPFAM" id="SSF52540">
    <property type="entry name" value="P-loop containing nucleoside triphosphate hydrolases"/>
    <property type="match status" value="1"/>
</dbReference>
<organism evidence="3 4">
    <name type="scientific">Bimuria novae-zelandiae CBS 107.79</name>
    <dbReference type="NCBI Taxonomy" id="1447943"/>
    <lineage>
        <taxon>Eukaryota</taxon>
        <taxon>Fungi</taxon>
        <taxon>Dikarya</taxon>
        <taxon>Ascomycota</taxon>
        <taxon>Pezizomycotina</taxon>
        <taxon>Dothideomycetes</taxon>
        <taxon>Pleosporomycetidae</taxon>
        <taxon>Pleosporales</taxon>
        <taxon>Massarineae</taxon>
        <taxon>Didymosphaeriaceae</taxon>
        <taxon>Bimuria</taxon>
    </lineage>
</organism>
<reference evidence="3" key="1">
    <citation type="journal article" date="2020" name="Stud. Mycol.">
        <title>101 Dothideomycetes genomes: a test case for predicting lifestyles and emergence of pathogens.</title>
        <authorList>
            <person name="Haridas S."/>
            <person name="Albert R."/>
            <person name="Binder M."/>
            <person name="Bloem J."/>
            <person name="Labutti K."/>
            <person name="Salamov A."/>
            <person name="Andreopoulos B."/>
            <person name="Baker S."/>
            <person name="Barry K."/>
            <person name="Bills G."/>
            <person name="Bluhm B."/>
            <person name="Cannon C."/>
            <person name="Castanera R."/>
            <person name="Culley D."/>
            <person name="Daum C."/>
            <person name="Ezra D."/>
            <person name="Gonzalez J."/>
            <person name="Henrissat B."/>
            <person name="Kuo A."/>
            <person name="Liang C."/>
            <person name="Lipzen A."/>
            <person name="Lutzoni F."/>
            <person name="Magnuson J."/>
            <person name="Mondo S."/>
            <person name="Nolan M."/>
            <person name="Ohm R."/>
            <person name="Pangilinan J."/>
            <person name="Park H.-J."/>
            <person name="Ramirez L."/>
            <person name="Alfaro M."/>
            <person name="Sun H."/>
            <person name="Tritt A."/>
            <person name="Yoshinaga Y."/>
            <person name="Zwiers L.-H."/>
            <person name="Turgeon B."/>
            <person name="Goodwin S."/>
            <person name="Spatafora J."/>
            <person name="Crous P."/>
            <person name="Grigoriev I."/>
        </authorList>
    </citation>
    <scope>NUCLEOTIDE SEQUENCE</scope>
    <source>
        <strain evidence="3">CBS 107.79</strain>
    </source>
</reference>
<dbReference type="InterPro" id="IPR056884">
    <property type="entry name" value="NPHP3-like_N"/>
</dbReference>
<keyword evidence="1" id="KW-0677">Repeat</keyword>
<dbReference type="OrthoDB" id="21416at2759"/>
<dbReference type="Pfam" id="PF24883">
    <property type="entry name" value="NPHP3_N"/>
    <property type="match status" value="1"/>
</dbReference>
<dbReference type="PANTHER" id="PTHR10039">
    <property type="entry name" value="AMELOGENIN"/>
    <property type="match status" value="1"/>
</dbReference>
<evidence type="ECO:0000256" key="1">
    <source>
        <dbReference type="ARBA" id="ARBA00022737"/>
    </source>
</evidence>
<proteinExistence type="predicted"/>
<dbReference type="InterPro" id="IPR027417">
    <property type="entry name" value="P-loop_NTPase"/>
</dbReference>
<name>A0A6A5V252_9PLEO</name>
<dbReference type="PANTHER" id="PTHR10039:SF14">
    <property type="entry name" value="NACHT DOMAIN-CONTAINING PROTEIN"/>
    <property type="match status" value="1"/>
</dbReference>
<dbReference type="Proteomes" id="UP000800036">
    <property type="component" value="Unassembled WGS sequence"/>
</dbReference>
<accession>A0A6A5V252</accession>
<gene>
    <name evidence="3" type="ORF">BU23DRAFT_377929</name>
</gene>
<evidence type="ECO:0000259" key="2">
    <source>
        <dbReference type="Pfam" id="PF24883"/>
    </source>
</evidence>
<feature type="domain" description="Nephrocystin 3-like N-terminal" evidence="2">
    <location>
        <begin position="5"/>
        <end position="136"/>
    </location>
</feature>
<dbReference type="AlphaFoldDB" id="A0A6A5V252"/>